<organism evidence="1 2">
    <name type="scientific">Gordonia phage Yvonnetastic</name>
    <dbReference type="NCBI Taxonomy" id="1821566"/>
    <lineage>
        <taxon>Viruses</taxon>
        <taxon>Duplodnaviria</taxon>
        <taxon>Heunggongvirae</taxon>
        <taxon>Uroviricota</taxon>
        <taxon>Caudoviricetes</taxon>
        <taxon>Yvonnevirus</taxon>
        <taxon>Yvonnevirus yvonnetastic</taxon>
        <taxon>Gordonia virus Yvonnetastic</taxon>
    </lineage>
</organism>
<dbReference type="GeneID" id="29125148"/>
<name>A0A142K9E7_9CAUD</name>
<sequence length="40" mass="4792">MTTNWLDPDDTHYCGPCGLYHYLGECTNPWLQENEDEEDW</sequence>
<dbReference type="EMBL" id="KU963248">
    <property type="protein sequence ID" value="AMS02730.1"/>
    <property type="molecule type" value="Genomic_DNA"/>
</dbReference>
<dbReference type="KEGG" id="vg:29125148"/>
<protein>
    <submittedName>
        <fullName evidence="1">Uncharacterized protein</fullName>
    </submittedName>
</protein>
<dbReference type="RefSeq" id="YP_009301240.1">
    <property type="nucleotide sequence ID" value="NC_031230.1"/>
</dbReference>
<evidence type="ECO:0000313" key="1">
    <source>
        <dbReference type="EMBL" id="AMS02730.1"/>
    </source>
</evidence>
<proteinExistence type="predicted"/>
<accession>A0A142K9E7</accession>
<evidence type="ECO:0000313" key="2">
    <source>
        <dbReference type="Proteomes" id="UP000201371"/>
    </source>
</evidence>
<gene>
    <name evidence="1" type="primary">186</name>
    <name evidence="1" type="ORF">SEA_YVONNETASTIC_186</name>
</gene>
<keyword evidence="2" id="KW-1185">Reference proteome</keyword>
<reference evidence="2" key="1">
    <citation type="submission" date="2016-03" db="EMBL/GenBank/DDBJ databases">
        <authorList>
            <person name="Ploux O."/>
        </authorList>
    </citation>
    <scope>NUCLEOTIDE SEQUENCE [LARGE SCALE GENOMIC DNA]</scope>
</reference>
<dbReference type="Proteomes" id="UP000201371">
    <property type="component" value="Segment"/>
</dbReference>